<dbReference type="EMBL" id="GIKN01007501">
    <property type="protein sequence ID" value="NIE49774.1"/>
    <property type="molecule type" value="Transcribed_RNA"/>
</dbReference>
<name>A0A6G5AFS7_RHIMP</name>
<evidence type="ECO:0000313" key="1">
    <source>
        <dbReference type="EMBL" id="NIE49774.1"/>
    </source>
</evidence>
<proteinExistence type="predicted"/>
<organism evidence="1">
    <name type="scientific">Rhipicephalus microplus</name>
    <name type="common">Cattle tick</name>
    <name type="synonym">Boophilus microplus</name>
    <dbReference type="NCBI Taxonomy" id="6941"/>
    <lineage>
        <taxon>Eukaryota</taxon>
        <taxon>Metazoa</taxon>
        <taxon>Ecdysozoa</taxon>
        <taxon>Arthropoda</taxon>
        <taxon>Chelicerata</taxon>
        <taxon>Arachnida</taxon>
        <taxon>Acari</taxon>
        <taxon>Parasitiformes</taxon>
        <taxon>Ixodida</taxon>
        <taxon>Ixodoidea</taxon>
        <taxon>Ixodidae</taxon>
        <taxon>Rhipicephalinae</taxon>
        <taxon>Rhipicephalus</taxon>
        <taxon>Boophilus</taxon>
    </lineage>
</organism>
<reference evidence="1" key="1">
    <citation type="submission" date="2020-03" db="EMBL/GenBank/DDBJ databases">
        <title>A transcriptome and proteome of the tick Rhipicephalus microplus shaped by the genetic composition of its hosts and developmental stage.</title>
        <authorList>
            <person name="Garcia G.R."/>
            <person name="Ribeiro J.M.C."/>
            <person name="Maruyama S.R."/>
            <person name="Gardinasse L.G."/>
            <person name="Nelson K."/>
            <person name="Ferreira B.R."/>
            <person name="Andrade T.G."/>
            <person name="Santos I.K.F.M."/>
        </authorList>
    </citation>
    <scope>NUCLEOTIDE SEQUENCE</scope>
    <source>
        <strain evidence="1">NSGR</strain>
        <tissue evidence="1">Salivary glands</tissue>
    </source>
</reference>
<protein>
    <submittedName>
        <fullName evidence="1">Uncharacterized protein</fullName>
    </submittedName>
</protein>
<sequence length="110" mass="12571">MRNSRKEITMQKCWFASICITFPSCKNKLGLRLNMTQVTGGWDGPQFRCTCVGSLALHQQTIHKNMFLYSSYAPSASLLLATQQQAKQMRELSNMSITLQHRQTKNTEII</sequence>
<dbReference type="AlphaFoldDB" id="A0A6G5AFS7"/>
<accession>A0A6G5AFS7</accession>